<accession>A0A1H3HX16</accession>
<organism evidence="9 10">
    <name type="scientific">Nitrosomonas halophila</name>
    <dbReference type="NCBI Taxonomy" id="44576"/>
    <lineage>
        <taxon>Bacteria</taxon>
        <taxon>Pseudomonadati</taxon>
        <taxon>Pseudomonadota</taxon>
        <taxon>Betaproteobacteria</taxon>
        <taxon>Nitrosomonadales</taxon>
        <taxon>Nitrosomonadaceae</taxon>
        <taxon>Nitrosomonas</taxon>
    </lineage>
</organism>
<evidence type="ECO:0000256" key="3">
    <source>
        <dbReference type="ARBA" id="ARBA00022723"/>
    </source>
</evidence>
<dbReference type="EC" id="3.5.1.19" evidence="6"/>
<reference evidence="9 10" key="1">
    <citation type="submission" date="2016-10" db="EMBL/GenBank/DDBJ databases">
        <authorList>
            <person name="de Groot N.N."/>
        </authorList>
    </citation>
    <scope>NUCLEOTIDE SEQUENCE [LARGE SCALE GENOMIC DNA]</scope>
    <source>
        <strain evidence="9 10">Nm1</strain>
    </source>
</reference>
<keyword evidence="4" id="KW-0378">Hydrolase</keyword>
<dbReference type="PANTHER" id="PTHR11080:SF2">
    <property type="entry name" value="LD05707P"/>
    <property type="match status" value="1"/>
</dbReference>
<dbReference type="RefSeq" id="WP_090413670.1">
    <property type="nucleotide sequence ID" value="NZ_FNOY01000022.1"/>
</dbReference>
<evidence type="ECO:0000256" key="1">
    <source>
        <dbReference type="ARBA" id="ARBA00006336"/>
    </source>
</evidence>
<evidence type="ECO:0000256" key="2">
    <source>
        <dbReference type="ARBA" id="ARBA00022642"/>
    </source>
</evidence>
<evidence type="ECO:0000313" key="10">
    <source>
        <dbReference type="Proteomes" id="UP000198640"/>
    </source>
</evidence>
<evidence type="ECO:0000313" key="9">
    <source>
        <dbReference type="EMBL" id="SDY19378.1"/>
    </source>
</evidence>
<dbReference type="GO" id="GO:0019363">
    <property type="term" value="P:pyridine nucleotide biosynthetic process"/>
    <property type="evidence" value="ECO:0007669"/>
    <property type="project" value="UniProtKB-KW"/>
</dbReference>
<dbReference type="InterPro" id="IPR036380">
    <property type="entry name" value="Isochorismatase-like_sf"/>
</dbReference>
<dbReference type="CDD" id="cd01011">
    <property type="entry name" value="nicotinamidase"/>
    <property type="match status" value="1"/>
</dbReference>
<dbReference type="InterPro" id="IPR000868">
    <property type="entry name" value="Isochorismatase-like_dom"/>
</dbReference>
<evidence type="ECO:0000256" key="7">
    <source>
        <dbReference type="ARBA" id="ARBA00043224"/>
    </source>
</evidence>
<dbReference type="STRING" id="44576.SAMN05421881_102220"/>
<evidence type="ECO:0000256" key="4">
    <source>
        <dbReference type="ARBA" id="ARBA00022801"/>
    </source>
</evidence>
<keyword evidence="3" id="KW-0479">Metal-binding</keyword>
<name>A0A1H3HX16_9PROT</name>
<dbReference type="Gene3D" id="3.40.50.850">
    <property type="entry name" value="Isochorismatase-like"/>
    <property type="match status" value="1"/>
</dbReference>
<sequence>MEPVTLEHDDALIIADMQHDFLPGGSLAVPEGDVIIPLLNQYMARFEAGNLPVFATRDWHPANHCSFVQQGGIWPPHCIAHTPGADFHPALNWPPGTHVISKATAQEKEAYSGFEDTALDSLLSALGVRRLFIAGIATEYCVLQTVKDALRKGYRVFVLEDGVRAINLQPDDGAQAIQEMRQSGAHLIDYGRLQP</sequence>
<gene>
    <name evidence="9" type="ORF">SAMN05421881_102220</name>
</gene>
<dbReference type="GO" id="GO:0046872">
    <property type="term" value="F:metal ion binding"/>
    <property type="evidence" value="ECO:0007669"/>
    <property type="project" value="UniProtKB-KW"/>
</dbReference>
<keyword evidence="10" id="KW-1185">Reference proteome</keyword>
<dbReference type="InterPro" id="IPR052347">
    <property type="entry name" value="Isochorismatase_Nicotinamidase"/>
</dbReference>
<comment type="similarity">
    <text evidence="1">Belongs to the isochorismatase family.</text>
</comment>
<dbReference type="GO" id="GO:0008936">
    <property type="term" value="F:nicotinamidase activity"/>
    <property type="evidence" value="ECO:0007669"/>
    <property type="project" value="UniProtKB-EC"/>
</dbReference>
<dbReference type="EMBL" id="FNOY01000022">
    <property type="protein sequence ID" value="SDY19378.1"/>
    <property type="molecule type" value="Genomic_DNA"/>
</dbReference>
<proteinExistence type="inferred from homology"/>
<protein>
    <recommendedName>
        <fullName evidence="6">nicotinamidase</fullName>
        <ecNumber evidence="6">3.5.1.19</ecNumber>
    </recommendedName>
    <alternativeName>
        <fullName evidence="7">Nicotinamide deamidase</fullName>
    </alternativeName>
</protein>
<comment type="pathway">
    <text evidence="5">Cofactor biosynthesis; nicotinate biosynthesis; nicotinate from nicotinamide: step 1/1.</text>
</comment>
<dbReference type="OrthoDB" id="9791276at2"/>
<evidence type="ECO:0000256" key="6">
    <source>
        <dbReference type="ARBA" id="ARBA00039017"/>
    </source>
</evidence>
<evidence type="ECO:0000259" key="8">
    <source>
        <dbReference type="Pfam" id="PF00857"/>
    </source>
</evidence>
<dbReference type="SUPFAM" id="SSF52499">
    <property type="entry name" value="Isochorismatase-like hydrolases"/>
    <property type="match status" value="1"/>
</dbReference>
<feature type="domain" description="Isochorismatase-like" evidence="8">
    <location>
        <begin position="11"/>
        <end position="189"/>
    </location>
</feature>
<dbReference type="PANTHER" id="PTHR11080">
    <property type="entry name" value="PYRAZINAMIDASE/NICOTINAMIDASE"/>
    <property type="match status" value="1"/>
</dbReference>
<dbReference type="Pfam" id="PF00857">
    <property type="entry name" value="Isochorismatase"/>
    <property type="match status" value="1"/>
</dbReference>
<evidence type="ECO:0000256" key="5">
    <source>
        <dbReference type="ARBA" id="ARBA00037900"/>
    </source>
</evidence>
<dbReference type="Proteomes" id="UP000198640">
    <property type="component" value="Unassembled WGS sequence"/>
</dbReference>
<keyword evidence="2" id="KW-0662">Pyridine nucleotide biosynthesis</keyword>
<dbReference type="AlphaFoldDB" id="A0A1H3HX16"/>